<organism evidence="3 4">
    <name type="scientific">Dendrobium nobile</name>
    <name type="common">Orchid</name>
    <dbReference type="NCBI Taxonomy" id="94219"/>
    <lineage>
        <taxon>Eukaryota</taxon>
        <taxon>Viridiplantae</taxon>
        <taxon>Streptophyta</taxon>
        <taxon>Embryophyta</taxon>
        <taxon>Tracheophyta</taxon>
        <taxon>Spermatophyta</taxon>
        <taxon>Magnoliopsida</taxon>
        <taxon>Liliopsida</taxon>
        <taxon>Asparagales</taxon>
        <taxon>Orchidaceae</taxon>
        <taxon>Epidendroideae</taxon>
        <taxon>Malaxideae</taxon>
        <taxon>Dendrobiinae</taxon>
        <taxon>Dendrobium</taxon>
    </lineage>
</organism>
<dbReference type="InterPro" id="IPR036691">
    <property type="entry name" value="Endo/exonu/phosph_ase_sf"/>
</dbReference>
<dbReference type="AlphaFoldDB" id="A0A8T3C836"/>
<dbReference type="Pfam" id="PF14111">
    <property type="entry name" value="DUF4283"/>
    <property type="match status" value="1"/>
</dbReference>
<evidence type="ECO:0000313" key="3">
    <source>
        <dbReference type="EMBL" id="KAI0529128.1"/>
    </source>
</evidence>
<evidence type="ECO:0000256" key="1">
    <source>
        <dbReference type="SAM" id="MobiDB-lite"/>
    </source>
</evidence>
<evidence type="ECO:0000259" key="2">
    <source>
        <dbReference type="Pfam" id="PF14111"/>
    </source>
</evidence>
<dbReference type="InterPro" id="IPR025558">
    <property type="entry name" value="DUF4283"/>
</dbReference>
<evidence type="ECO:0000313" key="4">
    <source>
        <dbReference type="Proteomes" id="UP000829196"/>
    </source>
</evidence>
<accession>A0A8T3C836</accession>
<dbReference type="Gene3D" id="3.60.10.10">
    <property type="entry name" value="Endonuclease/exonuclease/phosphatase"/>
    <property type="match status" value="1"/>
</dbReference>
<dbReference type="PANTHER" id="PTHR33710:SF67">
    <property type="entry name" value="RETROTRANSPOSON PROTEIN, UNCLASSIFIED"/>
    <property type="match status" value="1"/>
</dbReference>
<comment type="caution">
    <text evidence="3">The sequence shown here is derived from an EMBL/GenBank/DDBJ whole genome shotgun (WGS) entry which is preliminary data.</text>
</comment>
<dbReference type="EMBL" id="JAGYWB010000002">
    <property type="protein sequence ID" value="KAI0529128.1"/>
    <property type="molecule type" value="Genomic_DNA"/>
</dbReference>
<feature type="domain" description="DUF4283" evidence="2">
    <location>
        <begin position="106"/>
        <end position="161"/>
    </location>
</feature>
<dbReference type="PANTHER" id="PTHR33710">
    <property type="entry name" value="BNAC02G09200D PROTEIN"/>
    <property type="match status" value="1"/>
</dbReference>
<sequence>MAVPDRRQWLAGGNPPTEPNRNVPLRADDQKFVKNRNVSLDQEPFRVVGTRWSSDVVLKVKQCMELNKQEKQDQVHKNLSEVIDQDRGNLEEAMKRDGESVPVNKRQWGNLGSFHITTLGCNWMLCSFTTMESMEEVLGGGPWYIGNHIIGMDRWSSSFSIDSLKGISSPVWIRFPGLPLSCWDEENIPMIASMIGTPLMLDGNSFKWGKREYARCLEVLKRTENVNEDGFKQQVDDYGPWIHVKFRDRRVRNIKRAGGASSFIKQIFRPDIPIGLNKFQALEGDLEEGELNEKEKTRMLEKAEPLNQYGKEVHLEVEVPNADHCLEDQLNSTSTFGKVKLAKELRSLGPMEADTKKRRGTKINSGILVMWKKDTASFEVLNHSSQLIMGILSVNNMGIIGGDFNCILSKEDKRGGKSFNLSNGTKDMKMFLMNNDFHDIGYVGPNCTWCNNKEGTSRIWERLDRCLLNSTALQSIPMAKVRHLPRVASEHAPIAINLVEPQKQNFAVIRFEDTWKSYPVTWNIISKTWKKMDFGTNAEILQRKLRRSLKALYYWNKNKCKELNSFKEELKKEILQLQIEETRNGGLTDDKLKSLRSKVHDHNVTLKRLATW</sequence>
<protein>
    <recommendedName>
        <fullName evidence="2">DUF4283 domain-containing protein</fullName>
    </recommendedName>
</protein>
<dbReference type="OrthoDB" id="988559at2759"/>
<gene>
    <name evidence="3" type="ORF">KFK09_001675</name>
</gene>
<dbReference type="Proteomes" id="UP000829196">
    <property type="component" value="Unassembled WGS sequence"/>
</dbReference>
<proteinExistence type="predicted"/>
<feature type="region of interest" description="Disordered" evidence="1">
    <location>
        <begin position="1"/>
        <end position="23"/>
    </location>
</feature>
<reference evidence="3" key="1">
    <citation type="journal article" date="2022" name="Front. Genet.">
        <title>Chromosome-Scale Assembly of the Dendrobium nobile Genome Provides Insights Into the Molecular Mechanism of the Biosynthesis of the Medicinal Active Ingredient of Dendrobium.</title>
        <authorList>
            <person name="Xu Q."/>
            <person name="Niu S.-C."/>
            <person name="Li K.-L."/>
            <person name="Zheng P.-J."/>
            <person name="Zhang X.-J."/>
            <person name="Jia Y."/>
            <person name="Liu Y."/>
            <person name="Niu Y.-X."/>
            <person name="Yu L.-H."/>
            <person name="Chen D.-F."/>
            <person name="Zhang G.-Q."/>
        </authorList>
    </citation>
    <scope>NUCLEOTIDE SEQUENCE</scope>
    <source>
        <tissue evidence="3">Leaf</tissue>
    </source>
</reference>
<keyword evidence="4" id="KW-1185">Reference proteome</keyword>
<name>A0A8T3C836_DENNO</name>
<dbReference type="SUPFAM" id="SSF56219">
    <property type="entry name" value="DNase I-like"/>
    <property type="match status" value="1"/>
</dbReference>